<feature type="chain" id="PRO_5010165155" description="Lipocalin-like domain-containing protein" evidence="1">
    <location>
        <begin position="22"/>
        <end position="121"/>
    </location>
</feature>
<dbReference type="RefSeq" id="WP_038508144.1">
    <property type="nucleotide sequence ID" value="NZ_FNBD01000008.1"/>
</dbReference>
<gene>
    <name evidence="2" type="ORF">SAMN04487992_108243</name>
</gene>
<evidence type="ECO:0000256" key="1">
    <source>
        <dbReference type="SAM" id="SignalP"/>
    </source>
</evidence>
<keyword evidence="3" id="KW-1185">Reference proteome</keyword>
<dbReference type="AlphaFoldDB" id="A0A1G7J8I0"/>
<evidence type="ECO:0000313" key="2">
    <source>
        <dbReference type="EMBL" id="SDF20789.1"/>
    </source>
</evidence>
<sequence length="121" mass="13565">MKNLKIITLLFLIGTFSSCNNDDDNNTQTLSGIYSETSPVSGRSQLNFINGNTVIKSEPDSSSEDEFTYEIIGNVIKLTPTLDNTTTQEFEIEIMTNSKFEIENLYPSVGINPTTYMTFEK</sequence>
<dbReference type="Proteomes" id="UP000182114">
    <property type="component" value="Unassembled WGS sequence"/>
</dbReference>
<accession>A0A1G7J8I0</accession>
<organism evidence="2 3">
    <name type="scientific">Cellulophaga baltica</name>
    <dbReference type="NCBI Taxonomy" id="76594"/>
    <lineage>
        <taxon>Bacteria</taxon>
        <taxon>Pseudomonadati</taxon>
        <taxon>Bacteroidota</taxon>
        <taxon>Flavobacteriia</taxon>
        <taxon>Flavobacteriales</taxon>
        <taxon>Flavobacteriaceae</taxon>
        <taxon>Cellulophaga</taxon>
    </lineage>
</organism>
<feature type="signal peptide" evidence="1">
    <location>
        <begin position="1"/>
        <end position="21"/>
    </location>
</feature>
<name>A0A1G7J8I0_9FLAO</name>
<reference evidence="3" key="1">
    <citation type="submission" date="2016-10" db="EMBL/GenBank/DDBJ databases">
        <authorList>
            <person name="Varghese N."/>
            <person name="Submissions S."/>
        </authorList>
    </citation>
    <scope>NUCLEOTIDE SEQUENCE [LARGE SCALE GENOMIC DNA]</scope>
    <source>
        <strain evidence="3">DSM 24729</strain>
    </source>
</reference>
<dbReference type="EMBL" id="FNBD01000008">
    <property type="protein sequence ID" value="SDF20789.1"/>
    <property type="molecule type" value="Genomic_DNA"/>
</dbReference>
<evidence type="ECO:0008006" key="4">
    <source>
        <dbReference type="Google" id="ProtNLM"/>
    </source>
</evidence>
<keyword evidence="1" id="KW-0732">Signal</keyword>
<proteinExistence type="predicted"/>
<protein>
    <recommendedName>
        <fullName evidence="4">Lipocalin-like domain-containing protein</fullName>
    </recommendedName>
</protein>
<evidence type="ECO:0000313" key="3">
    <source>
        <dbReference type="Proteomes" id="UP000182114"/>
    </source>
</evidence>
<dbReference type="PROSITE" id="PS51257">
    <property type="entry name" value="PROKAR_LIPOPROTEIN"/>
    <property type="match status" value="1"/>
</dbReference>